<evidence type="ECO:0000256" key="5">
    <source>
        <dbReference type="ARBA" id="ARBA00023242"/>
    </source>
</evidence>
<dbReference type="InterPro" id="IPR001005">
    <property type="entry name" value="SANT/Myb"/>
</dbReference>
<organism evidence="7 8">
    <name type="scientific">Hevea brasiliensis</name>
    <name type="common">Para rubber tree</name>
    <name type="synonym">Siphonia brasiliensis</name>
    <dbReference type="NCBI Taxonomy" id="3981"/>
    <lineage>
        <taxon>Eukaryota</taxon>
        <taxon>Viridiplantae</taxon>
        <taxon>Streptophyta</taxon>
        <taxon>Embryophyta</taxon>
        <taxon>Tracheophyta</taxon>
        <taxon>Spermatophyta</taxon>
        <taxon>Magnoliopsida</taxon>
        <taxon>eudicotyledons</taxon>
        <taxon>Gunneridae</taxon>
        <taxon>Pentapetalae</taxon>
        <taxon>rosids</taxon>
        <taxon>fabids</taxon>
        <taxon>Malpighiales</taxon>
        <taxon>Euphorbiaceae</taxon>
        <taxon>Crotonoideae</taxon>
        <taxon>Micrandreae</taxon>
        <taxon>Hevea</taxon>
    </lineage>
</organism>
<keyword evidence="8" id="KW-1185">Reference proteome</keyword>
<dbReference type="PANTHER" id="PTHR21654:SF84">
    <property type="entry name" value="SI:DKEY-66I24.7"/>
    <property type="match status" value="1"/>
</dbReference>
<name>A0ABQ9KYK4_HEVBR</name>
<evidence type="ECO:0000313" key="7">
    <source>
        <dbReference type="EMBL" id="KAJ9152424.1"/>
    </source>
</evidence>
<reference evidence="7 8" key="1">
    <citation type="journal article" date="2023" name="Plant Biotechnol. J.">
        <title>Chromosome-level wild Hevea brasiliensis genome provides new tools for genomic-assisted breeding and valuable loci to elevate rubber yield.</title>
        <authorList>
            <person name="Cheng H."/>
            <person name="Song X."/>
            <person name="Hu Y."/>
            <person name="Wu T."/>
            <person name="Yang Q."/>
            <person name="An Z."/>
            <person name="Feng S."/>
            <person name="Deng Z."/>
            <person name="Wu W."/>
            <person name="Zeng X."/>
            <person name="Tu M."/>
            <person name="Wang X."/>
            <person name="Huang H."/>
        </authorList>
    </citation>
    <scope>NUCLEOTIDE SEQUENCE [LARGE SCALE GENOMIC DNA]</scope>
    <source>
        <strain evidence="7">MT/VB/25A 57/8</strain>
    </source>
</reference>
<evidence type="ECO:0000259" key="6">
    <source>
        <dbReference type="PROSITE" id="PS50090"/>
    </source>
</evidence>
<keyword evidence="5" id="KW-0539">Nucleus</keyword>
<evidence type="ECO:0000256" key="3">
    <source>
        <dbReference type="ARBA" id="ARBA00023125"/>
    </source>
</evidence>
<keyword evidence="4" id="KW-0804">Transcription</keyword>
<comment type="subcellular location">
    <subcellularLocation>
        <location evidence="1">Nucleus</location>
    </subcellularLocation>
</comment>
<keyword evidence="3" id="KW-0238">DNA-binding</keyword>
<comment type="caution">
    <text evidence="7">The sequence shown here is derived from an EMBL/GenBank/DDBJ whole genome shotgun (WGS) entry which is preliminary data.</text>
</comment>
<dbReference type="Pfam" id="PF13837">
    <property type="entry name" value="Myb_DNA-bind_4"/>
    <property type="match status" value="1"/>
</dbReference>
<evidence type="ECO:0000313" key="8">
    <source>
        <dbReference type="Proteomes" id="UP001174677"/>
    </source>
</evidence>
<keyword evidence="2" id="KW-0805">Transcription regulation</keyword>
<sequence>MFSGVNSDSLRPISMVAASTVLSPGTEISPLASKEKLPQQQQQWTEQETKDLIGIRAELEKDFTVAKRNKALWEIVSANMRERGYRRTPDQCKCKWKNLVNRYKGKETSDPENGLHCPFFEELHAIFTERAKNMQRLLIDSEAGSTQAKKRVKKMSVERSFDELSEDVDEDEVGSWEEGLARSNSHKRKRERYLVEMPSRVTSTSHPDIGGIQEMLKEFFRQQQRMEMQWREMMERRAHEQQLFEQEWRESMEKIERERLMIEQNWREREEQRRIREESRAERRDALLTTLLSKLIHENDIDGI</sequence>
<accession>A0ABQ9KYK4</accession>
<evidence type="ECO:0000256" key="2">
    <source>
        <dbReference type="ARBA" id="ARBA00023015"/>
    </source>
</evidence>
<evidence type="ECO:0000256" key="1">
    <source>
        <dbReference type="ARBA" id="ARBA00004123"/>
    </source>
</evidence>
<dbReference type="PANTHER" id="PTHR21654">
    <property type="entry name" value="FI21293P1"/>
    <property type="match status" value="1"/>
</dbReference>
<dbReference type="PROSITE" id="PS50090">
    <property type="entry name" value="MYB_LIKE"/>
    <property type="match status" value="1"/>
</dbReference>
<feature type="domain" description="Myb-like" evidence="6">
    <location>
        <begin position="36"/>
        <end position="100"/>
    </location>
</feature>
<evidence type="ECO:0000256" key="4">
    <source>
        <dbReference type="ARBA" id="ARBA00023163"/>
    </source>
</evidence>
<dbReference type="Proteomes" id="UP001174677">
    <property type="component" value="Chromosome 15"/>
</dbReference>
<gene>
    <name evidence="7" type="ORF">P3X46_025991</name>
</gene>
<proteinExistence type="predicted"/>
<dbReference type="EMBL" id="JARPOI010000015">
    <property type="protein sequence ID" value="KAJ9152424.1"/>
    <property type="molecule type" value="Genomic_DNA"/>
</dbReference>
<protein>
    <recommendedName>
        <fullName evidence="6">Myb-like domain-containing protein</fullName>
    </recommendedName>
</protein>
<dbReference type="CDD" id="cd12203">
    <property type="entry name" value="GT1"/>
    <property type="match status" value="1"/>
</dbReference>
<dbReference type="Gene3D" id="1.10.10.60">
    <property type="entry name" value="Homeodomain-like"/>
    <property type="match status" value="1"/>
</dbReference>
<dbReference type="InterPro" id="IPR044822">
    <property type="entry name" value="Myb_DNA-bind_4"/>
</dbReference>